<organism evidence="1 2">
    <name type="scientific">Flavobacterium arundinis</name>
    <dbReference type="NCBI Taxonomy" id="3139143"/>
    <lineage>
        <taxon>Bacteria</taxon>
        <taxon>Pseudomonadati</taxon>
        <taxon>Bacteroidota</taxon>
        <taxon>Flavobacteriia</taxon>
        <taxon>Flavobacteriales</taxon>
        <taxon>Flavobacteriaceae</taxon>
        <taxon>Flavobacterium</taxon>
    </lineage>
</organism>
<name>A0ABU9I0F8_9FLAO</name>
<keyword evidence="2" id="KW-1185">Reference proteome</keyword>
<evidence type="ECO:0000313" key="1">
    <source>
        <dbReference type="EMBL" id="MEL1245914.1"/>
    </source>
</evidence>
<dbReference type="Proteomes" id="UP001464555">
    <property type="component" value="Unassembled WGS sequence"/>
</dbReference>
<dbReference type="EMBL" id="JBBYHR010000010">
    <property type="protein sequence ID" value="MEL1245914.1"/>
    <property type="molecule type" value="Genomic_DNA"/>
</dbReference>
<sequence length="97" mass="11929">MEEQLHQFWQELVTQCKAFQTDEFEYYWEIWGVNWYPWTIETATRKGLNFTDGYDPGKKLDWLESQGIIAIVKEYTREEMGDEFNRKRYKIAKKYLK</sequence>
<dbReference type="RefSeq" id="WP_341698211.1">
    <property type="nucleotide sequence ID" value="NZ_JBBYHR010000010.1"/>
</dbReference>
<accession>A0ABU9I0F8</accession>
<reference evidence="1 2" key="1">
    <citation type="submission" date="2024-04" db="EMBL/GenBank/DDBJ databases">
        <title>Flavobacterium sp. DGU11 16S ribosomal RNA gene Genome sequencing and assembly.</title>
        <authorList>
            <person name="Park S."/>
        </authorList>
    </citation>
    <scope>NUCLEOTIDE SEQUENCE [LARGE SCALE GENOMIC DNA]</scope>
    <source>
        <strain evidence="1 2">DGU11</strain>
    </source>
</reference>
<protein>
    <submittedName>
        <fullName evidence="1">Uncharacterized protein</fullName>
    </submittedName>
</protein>
<evidence type="ECO:0000313" key="2">
    <source>
        <dbReference type="Proteomes" id="UP001464555"/>
    </source>
</evidence>
<comment type="caution">
    <text evidence="1">The sequence shown here is derived from an EMBL/GenBank/DDBJ whole genome shotgun (WGS) entry which is preliminary data.</text>
</comment>
<gene>
    <name evidence="1" type="ORF">AAEO56_16690</name>
</gene>
<proteinExistence type="predicted"/>